<evidence type="ECO:0000256" key="5">
    <source>
        <dbReference type="ARBA" id="ARBA00023163"/>
    </source>
</evidence>
<keyword evidence="5" id="KW-0804">Transcription</keyword>
<dbReference type="EMBL" id="JABFUD020000016">
    <property type="protein sequence ID" value="KAI5068279.1"/>
    <property type="molecule type" value="Genomic_DNA"/>
</dbReference>
<evidence type="ECO:0000313" key="10">
    <source>
        <dbReference type="Proteomes" id="UP000886520"/>
    </source>
</evidence>
<proteinExistence type="inferred from homology"/>
<dbReference type="Gene3D" id="1.20.5.170">
    <property type="match status" value="1"/>
</dbReference>
<feature type="compositionally biased region" description="Low complexity" evidence="7">
    <location>
        <begin position="132"/>
        <end position="142"/>
    </location>
</feature>
<dbReference type="PROSITE" id="PS00036">
    <property type="entry name" value="BZIP_BASIC"/>
    <property type="match status" value="1"/>
</dbReference>
<evidence type="ECO:0000256" key="7">
    <source>
        <dbReference type="SAM" id="MobiDB-lite"/>
    </source>
</evidence>
<dbReference type="InterPro" id="IPR004827">
    <property type="entry name" value="bZIP"/>
</dbReference>
<dbReference type="SMART" id="SM00338">
    <property type="entry name" value="BRLZ"/>
    <property type="match status" value="1"/>
</dbReference>
<keyword evidence="4" id="KW-0238">DNA-binding</keyword>
<dbReference type="PANTHER" id="PTHR45967">
    <property type="entry name" value="G-BOX-BINDING FACTOR 3-RELATED"/>
    <property type="match status" value="1"/>
</dbReference>
<feature type="region of interest" description="Disordered" evidence="7">
    <location>
        <begin position="1"/>
        <end position="32"/>
    </location>
</feature>
<dbReference type="InterPro" id="IPR045314">
    <property type="entry name" value="bZIP_plant_GBF1"/>
</dbReference>
<keyword evidence="6" id="KW-0539">Nucleus</keyword>
<evidence type="ECO:0000256" key="2">
    <source>
        <dbReference type="ARBA" id="ARBA00007163"/>
    </source>
</evidence>
<comment type="caution">
    <text evidence="9">The sequence shown here is derived from an EMBL/GenBank/DDBJ whole genome shotgun (WGS) entry which is preliminary data.</text>
</comment>
<dbReference type="GO" id="GO:0005634">
    <property type="term" value="C:nucleus"/>
    <property type="evidence" value="ECO:0007669"/>
    <property type="project" value="UniProtKB-SubCell"/>
</dbReference>
<evidence type="ECO:0000256" key="3">
    <source>
        <dbReference type="ARBA" id="ARBA00023015"/>
    </source>
</evidence>
<dbReference type="GO" id="GO:0005737">
    <property type="term" value="C:cytoplasm"/>
    <property type="evidence" value="ECO:0007669"/>
    <property type="project" value="UniProtKB-ARBA"/>
</dbReference>
<dbReference type="InterPro" id="IPR044827">
    <property type="entry name" value="GBF-like"/>
</dbReference>
<keyword evidence="10" id="KW-1185">Reference proteome</keyword>
<feature type="compositionally biased region" description="Polar residues" evidence="7">
    <location>
        <begin position="190"/>
        <end position="208"/>
    </location>
</feature>
<dbReference type="Pfam" id="PF07777">
    <property type="entry name" value="MFMR"/>
    <property type="match status" value="1"/>
</dbReference>
<evidence type="ECO:0000259" key="8">
    <source>
        <dbReference type="PROSITE" id="PS50217"/>
    </source>
</evidence>
<dbReference type="InterPro" id="IPR046347">
    <property type="entry name" value="bZIP_sf"/>
</dbReference>
<feature type="region of interest" description="Disordered" evidence="7">
    <location>
        <begin position="159"/>
        <end position="223"/>
    </location>
</feature>
<evidence type="ECO:0000256" key="6">
    <source>
        <dbReference type="ARBA" id="ARBA00023242"/>
    </source>
</evidence>
<reference evidence="9" key="1">
    <citation type="submission" date="2021-01" db="EMBL/GenBank/DDBJ databases">
        <title>Adiantum capillus-veneris genome.</title>
        <authorList>
            <person name="Fang Y."/>
            <person name="Liao Q."/>
        </authorList>
    </citation>
    <scope>NUCLEOTIDE SEQUENCE</scope>
    <source>
        <strain evidence="9">H3</strain>
        <tissue evidence="9">Leaf</tissue>
    </source>
</reference>
<dbReference type="Pfam" id="PF16596">
    <property type="entry name" value="MFMR_assoc"/>
    <property type="match status" value="1"/>
</dbReference>
<keyword evidence="3" id="KW-0805">Transcription regulation</keyword>
<dbReference type="PROSITE" id="PS50217">
    <property type="entry name" value="BZIP"/>
    <property type="match status" value="1"/>
</dbReference>
<feature type="compositionally biased region" description="Low complexity" evidence="7">
    <location>
        <begin position="162"/>
        <end position="182"/>
    </location>
</feature>
<organism evidence="9 10">
    <name type="scientific">Adiantum capillus-veneris</name>
    <name type="common">Maidenhair fern</name>
    <dbReference type="NCBI Taxonomy" id="13818"/>
    <lineage>
        <taxon>Eukaryota</taxon>
        <taxon>Viridiplantae</taxon>
        <taxon>Streptophyta</taxon>
        <taxon>Embryophyta</taxon>
        <taxon>Tracheophyta</taxon>
        <taxon>Polypodiopsida</taxon>
        <taxon>Polypodiidae</taxon>
        <taxon>Polypodiales</taxon>
        <taxon>Pteridineae</taxon>
        <taxon>Pteridaceae</taxon>
        <taxon>Vittarioideae</taxon>
        <taxon>Adiantum</taxon>
    </lineage>
</organism>
<dbReference type="AlphaFoldDB" id="A0A9D4UIU2"/>
<evidence type="ECO:0000256" key="1">
    <source>
        <dbReference type="ARBA" id="ARBA00004123"/>
    </source>
</evidence>
<feature type="region of interest" description="Disordered" evidence="7">
    <location>
        <begin position="293"/>
        <end position="315"/>
    </location>
</feature>
<dbReference type="OrthoDB" id="1642657at2759"/>
<sequence length="396" mass="41847">MGSGEMGTPTKTTKTSTPQEQTPPAATTTSAMSYPEWAVALQAYYSSGMSPLPHPGYYPSTMGSAPQPHPYMWGGQPLVPPPFGTPPPYAALYPHGGMYGHPPMTPQVATAVGTDAEARSDDKKKSSKKSKGSLGSLGMLTGKTTDMSKANAAFMNGALSNSGDSGSEGSTDGSEGFSGEGSQELRKNSFDQATSEAPNPHMVNSSAYGSAYDPRGNHTPGAMPISIGGKQVVGAGPVTNLNIGMDYWSGGTPGLLAGNRGAKRSSMAGNTTALIPSSANAVSGELWMEDDRELKRQKRKQSNRESARRSRLRKQAECEELATKVQTLTAENVSLREELNRMTEECKKLSAENSSLLDQLHMPRSEALHGELTKMSSNLSKSDVLGDGLQLDHDAL</sequence>
<gene>
    <name evidence="9" type="ORF">GOP47_0016624</name>
</gene>
<comment type="similarity">
    <text evidence="2">Belongs to the bZIP family.</text>
</comment>
<accession>A0A9D4UIU2</accession>
<evidence type="ECO:0000256" key="4">
    <source>
        <dbReference type="ARBA" id="ARBA00023125"/>
    </source>
</evidence>
<protein>
    <recommendedName>
        <fullName evidence="8">BZIP domain-containing protein</fullName>
    </recommendedName>
</protein>
<dbReference type="SUPFAM" id="SSF57959">
    <property type="entry name" value="Leucine zipper domain"/>
    <property type="match status" value="1"/>
</dbReference>
<dbReference type="CDD" id="cd14702">
    <property type="entry name" value="bZIP_plant_GBF1"/>
    <property type="match status" value="1"/>
</dbReference>
<feature type="compositionally biased region" description="Low complexity" evidence="7">
    <location>
        <begin position="8"/>
        <end position="31"/>
    </location>
</feature>
<dbReference type="PANTHER" id="PTHR45967:SF38">
    <property type="entry name" value="G-BOX-BINDING FACTOR 2"/>
    <property type="match status" value="1"/>
</dbReference>
<dbReference type="Proteomes" id="UP000886520">
    <property type="component" value="Chromosome 16"/>
</dbReference>
<feature type="domain" description="BZIP" evidence="8">
    <location>
        <begin position="293"/>
        <end position="356"/>
    </location>
</feature>
<evidence type="ECO:0000313" key="9">
    <source>
        <dbReference type="EMBL" id="KAI5068279.1"/>
    </source>
</evidence>
<dbReference type="InterPro" id="IPR012900">
    <property type="entry name" value="MFMR"/>
</dbReference>
<feature type="region of interest" description="Disordered" evidence="7">
    <location>
        <begin position="113"/>
        <end position="142"/>
    </location>
</feature>
<comment type="subcellular location">
    <subcellularLocation>
        <location evidence="1">Nucleus</location>
    </subcellularLocation>
</comment>
<dbReference type="GO" id="GO:0000976">
    <property type="term" value="F:transcription cis-regulatory region binding"/>
    <property type="evidence" value="ECO:0007669"/>
    <property type="project" value="UniProtKB-ARBA"/>
</dbReference>
<dbReference type="FunFam" id="1.20.5.170:FF:000063">
    <property type="entry name" value="G-box binding factor 3"/>
    <property type="match status" value="1"/>
</dbReference>
<dbReference type="Pfam" id="PF00170">
    <property type="entry name" value="bZIP_1"/>
    <property type="match status" value="1"/>
</dbReference>
<name>A0A9D4UIU2_ADICA</name>
<dbReference type="GO" id="GO:0003700">
    <property type="term" value="F:DNA-binding transcription factor activity"/>
    <property type="evidence" value="ECO:0007669"/>
    <property type="project" value="InterPro"/>
</dbReference>